<evidence type="ECO:0000256" key="1">
    <source>
        <dbReference type="SAM" id="Coils"/>
    </source>
</evidence>
<dbReference type="EMBL" id="LT594490">
    <property type="protein sequence ID" value="SBT70282.1"/>
    <property type="molecule type" value="Genomic_DNA"/>
</dbReference>
<dbReference type="AlphaFoldDB" id="A0A1C3K9Z8"/>
<accession>A0A1C3K9Z8</accession>
<proteinExistence type="predicted"/>
<evidence type="ECO:0000313" key="2">
    <source>
        <dbReference type="EMBL" id="SBT70282.1"/>
    </source>
</evidence>
<dbReference type="VEuPathDB" id="PlasmoDB:PmUG01_02021200"/>
<gene>
    <name evidence="2" type="primary">PmlGA01_020015400</name>
    <name evidence="2" type="ORF">PMLGA01_020015400</name>
</gene>
<reference evidence="2 3" key="1">
    <citation type="submission" date="2016-06" db="EMBL/GenBank/DDBJ databases">
        <authorList>
            <consortium name="Pathogen Informatics"/>
        </authorList>
    </citation>
    <scope>NUCLEOTIDE SEQUENCE [LARGE SCALE GENOMIC DNA]</scope>
    <source>
        <strain evidence="2">PmlGA01</strain>
    </source>
</reference>
<sequence length="714" mass="83801">MNNSWGACNYSGSAYNSPGRSSMLSTSSHNYSNNYNNSNGQNETIKLILESCIQEWFPFLKDEDDDEDKNMKKENNSRKTKENSLNNEIIKLKKYYKGVKSSKFPLKKLYKTDRNLSNLNDENDGENIFYNSSNIYMNILNESDVMRSGDEAILNKMKNTKIEMGEQIDLQEVYEQNFCKRENVDQESDVNERGASAKGASEIDANENTSFYDCLVEEDDAIVCKDNTNSYIKMNYKEKAEKGGIKKMAFGKTTNEMEEEKKNLDFEKCKKEMNEVRDNIEREEIELNEKKNYELKQQMMMFQRKEDGTNEKRGLDIGDIDLCQDDGDYNYMSSLNSSKIRKYKEREINTGNVYTSPIGSEKCTQNKYTLRGKSESTYGLKEDMNQFKFKENSRNVKISSSFNCTNSVNILNSLNNLNVSSYVDKPKCDSQMNNEKNQHNDCNIRNIQSIIQDIKNEEAKEKNITMDSYGNIYLNICMKILKKDIDYFIEPRQLKNEELLMEKKKIKEILKLYDKLFYNHFKFIPNKFYKESLRPIYSYYQNLKCSIVGDVVVSNNSFDVRPRKACSLNKDYKTQRSASCISQIDMNLSERKLCGSTEYTNLGSFSNLINDMSIKKILLDVDENKDISHLEKKYKFIYTDLVKLKSLLVKKRYYKNILFDYQKNFVQMNNRFVKTYRDIYPVEKEYKTYTEIKKDTVEMINGINANYKKYYLNN</sequence>
<keyword evidence="1" id="KW-0175">Coiled coil</keyword>
<name>A0A1C3K9Z8_PLAMA</name>
<feature type="coiled-coil region" evidence="1">
    <location>
        <begin position="266"/>
        <end position="293"/>
    </location>
</feature>
<dbReference type="Proteomes" id="UP000219799">
    <property type="component" value="Chromosome 2"/>
</dbReference>
<organism evidence="2 3">
    <name type="scientific">Plasmodium malariae</name>
    <dbReference type="NCBI Taxonomy" id="5858"/>
    <lineage>
        <taxon>Eukaryota</taxon>
        <taxon>Sar</taxon>
        <taxon>Alveolata</taxon>
        <taxon>Apicomplexa</taxon>
        <taxon>Aconoidasida</taxon>
        <taxon>Haemosporida</taxon>
        <taxon>Plasmodiidae</taxon>
        <taxon>Plasmodium</taxon>
        <taxon>Plasmodium (Plasmodium)</taxon>
    </lineage>
</organism>
<evidence type="ECO:0000313" key="3">
    <source>
        <dbReference type="Proteomes" id="UP000219799"/>
    </source>
</evidence>
<protein>
    <submittedName>
        <fullName evidence="2">Uncharacterized protein</fullName>
    </submittedName>
</protein>